<dbReference type="InterPro" id="IPR051013">
    <property type="entry name" value="MBL_superfamily_lactonases"/>
</dbReference>
<evidence type="ECO:0000256" key="3">
    <source>
        <dbReference type="ARBA" id="ARBA00022801"/>
    </source>
</evidence>
<dbReference type="CDD" id="cd16281">
    <property type="entry name" value="metallo-hydrolase-like_MBL-fold"/>
    <property type="match status" value="1"/>
</dbReference>
<accession>A0A2W5TAZ2</accession>
<dbReference type="AlphaFoldDB" id="A0A2W5TAZ2"/>
<evidence type="ECO:0000313" key="7">
    <source>
        <dbReference type="Proteomes" id="UP000249061"/>
    </source>
</evidence>
<dbReference type="Pfam" id="PF00753">
    <property type="entry name" value="Lactamase_B"/>
    <property type="match status" value="1"/>
</dbReference>
<protein>
    <submittedName>
        <fullName evidence="6">MBL fold metallo-hydrolase</fullName>
    </submittedName>
</protein>
<evidence type="ECO:0000259" key="5">
    <source>
        <dbReference type="SMART" id="SM00849"/>
    </source>
</evidence>
<comment type="similarity">
    <text evidence="1">Belongs to the metallo-beta-lactamase superfamily.</text>
</comment>
<dbReference type="PANTHER" id="PTHR42978">
    <property type="entry name" value="QUORUM-QUENCHING LACTONASE YTNP-RELATED-RELATED"/>
    <property type="match status" value="1"/>
</dbReference>
<dbReference type="GO" id="GO:0016787">
    <property type="term" value="F:hydrolase activity"/>
    <property type="evidence" value="ECO:0007669"/>
    <property type="project" value="UniProtKB-KW"/>
</dbReference>
<dbReference type="Proteomes" id="UP000249061">
    <property type="component" value="Unassembled WGS sequence"/>
</dbReference>
<feature type="domain" description="Metallo-beta-lactamase" evidence="5">
    <location>
        <begin position="42"/>
        <end position="245"/>
    </location>
</feature>
<gene>
    <name evidence="6" type="ORF">DI536_17130</name>
</gene>
<evidence type="ECO:0000256" key="2">
    <source>
        <dbReference type="ARBA" id="ARBA00022723"/>
    </source>
</evidence>
<dbReference type="InterPro" id="IPR001279">
    <property type="entry name" value="Metallo-B-lactamas"/>
</dbReference>
<dbReference type="GO" id="GO:0046872">
    <property type="term" value="F:metal ion binding"/>
    <property type="evidence" value="ECO:0007669"/>
    <property type="project" value="UniProtKB-KW"/>
</dbReference>
<dbReference type="SMART" id="SM00849">
    <property type="entry name" value="Lactamase_B"/>
    <property type="match status" value="1"/>
</dbReference>
<evidence type="ECO:0000256" key="4">
    <source>
        <dbReference type="ARBA" id="ARBA00022833"/>
    </source>
</evidence>
<dbReference type="InterPro" id="IPR036866">
    <property type="entry name" value="RibonucZ/Hydroxyglut_hydro"/>
</dbReference>
<dbReference type="PANTHER" id="PTHR42978:SF6">
    <property type="entry name" value="QUORUM-QUENCHING LACTONASE YTNP-RELATED"/>
    <property type="match status" value="1"/>
</dbReference>
<comment type="caution">
    <text evidence="6">The sequence shown here is derived from an EMBL/GenBank/DDBJ whole genome shotgun (WGS) entry which is preliminary data.</text>
</comment>
<dbReference type="EMBL" id="QFQP01000013">
    <property type="protein sequence ID" value="PZR12082.1"/>
    <property type="molecule type" value="Genomic_DNA"/>
</dbReference>
<dbReference type="SUPFAM" id="SSF56281">
    <property type="entry name" value="Metallo-hydrolase/oxidoreductase"/>
    <property type="match status" value="1"/>
</dbReference>
<keyword evidence="4" id="KW-0862">Zinc</keyword>
<evidence type="ECO:0000256" key="1">
    <source>
        <dbReference type="ARBA" id="ARBA00007749"/>
    </source>
</evidence>
<keyword evidence="2" id="KW-0479">Metal-binding</keyword>
<reference evidence="6 7" key="1">
    <citation type="submission" date="2017-08" db="EMBL/GenBank/DDBJ databases">
        <title>Infants hospitalized years apart are colonized by the same room-sourced microbial strains.</title>
        <authorList>
            <person name="Brooks B."/>
            <person name="Olm M.R."/>
            <person name="Firek B.A."/>
            <person name="Baker R."/>
            <person name="Thomas B.C."/>
            <person name="Morowitz M.J."/>
            <person name="Banfield J.F."/>
        </authorList>
    </citation>
    <scope>NUCLEOTIDE SEQUENCE [LARGE SCALE GENOMIC DNA]</scope>
    <source>
        <strain evidence="6">S2_003_000_R2_14</strain>
    </source>
</reference>
<evidence type="ECO:0000313" key="6">
    <source>
        <dbReference type="EMBL" id="PZR12082.1"/>
    </source>
</evidence>
<sequence length="277" mass="30939">MSVHPLVEGRFALDGGAFFGVVPRPLWERRFKPDERNRISLVTRAMLVRSGKRNVLVDLGLGSRWDGKHRAMYAIDHSQGGLDGALQNARLHRNDITDVVLSHLHLDVAGATTREEGGQLRLSYPNATFHLQRRHWKWAHQPSEKDARSFRHDDFSLLERSGQLHLLEGSTELYPGVNLFVSEGHTVGMQLVRLEADGQTLVFCGDLIPTTAHLHAPWVSAFDLYPLTSIEEKRQLLAQAIEEGWRLFFNRDPAVSVCTVKDDGSGQVVVDGVLAAG</sequence>
<name>A0A2W5TAZ2_9BACT</name>
<dbReference type="Gene3D" id="3.60.15.10">
    <property type="entry name" value="Ribonuclease Z/Hydroxyacylglutathione hydrolase-like"/>
    <property type="match status" value="1"/>
</dbReference>
<organism evidence="6 7">
    <name type="scientific">Archangium gephyra</name>
    <dbReference type="NCBI Taxonomy" id="48"/>
    <lineage>
        <taxon>Bacteria</taxon>
        <taxon>Pseudomonadati</taxon>
        <taxon>Myxococcota</taxon>
        <taxon>Myxococcia</taxon>
        <taxon>Myxococcales</taxon>
        <taxon>Cystobacterineae</taxon>
        <taxon>Archangiaceae</taxon>
        <taxon>Archangium</taxon>
    </lineage>
</organism>
<keyword evidence="3 6" id="KW-0378">Hydrolase</keyword>
<proteinExistence type="inferred from homology"/>